<dbReference type="AlphaFoldDB" id="A0A382EPZ1"/>
<organism evidence="1">
    <name type="scientific">marine metagenome</name>
    <dbReference type="NCBI Taxonomy" id="408172"/>
    <lineage>
        <taxon>unclassified sequences</taxon>
        <taxon>metagenomes</taxon>
        <taxon>ecological metagenomes</taxon>
    </lineage>
</organism>
<evidence type="ECO:0000313" key="1">
    <source>
        <dbReference type="EMBL" id="SVB52435.1"/>
    </source>
</evidence>
<dbReference type="EMBL" id="UINC01045546">
    <property type="protein sequence ID" value="SVB52435.1"/>
    <property type="molecule type" value="Genomic_DNA"/>
</dbReference>
<sequence length="145" mass="16240">MARLILLGCLVMAVMARPVHAQPIADISEQRSFLFERLAENHYRWTDEVQLSGGTGDAAWEFHADQVDLFSDESRLLAVGNVVFTSDGNRIAADRVEFDTEAQTGTFYEASGSTIIVEDVEPSMFGPREPEMRFWGEIIEKTGPR</sequence>
<gene>
    <name evidence="1" type="ORF">METZ01_LOCUS205289</name>
</gene>
<proteinExistence type="predicted"/>
<dbReference type="Gene3D" id="2.60.450.10">
    <property type="entry name" value="Lipopolysaccharide (LPS) transport protein A like domain"/>
    <property type="match status" value="1"/>
</dbReference>
<protein>
    <recommendedName>
        <fullName evidence="2">Organic solvent tolerance-like N-terminal domain-containing protein</fullName>
    </recommendedName>
</protein>
<accession>A0A382EPZ1</accession>
<name>A0A382EPZ1_9ZZZZ</name>
<feature type="non-terminal residue" evidence="1">
    <location>
        <position position="145"/>
    </location>
</feature>
<reference evidence="1" key="1">
    <citation type="submission" date="2018-05" db="EMBL/GenBank/DDBJ databases">
        <authorList>
            <person name="Lanie J.A."/>
            <person name="Ng W.-L."/>
            <person name="Kazmierczak K.M."/>
            <person name="Andrzejewski T.M."/>
            <person name="Davidsen T.M."/>
            <person name="Wayne K.J."/>
            <person name="Tettelin H."/>
            <person name="Glass J.I."/>
            <person name="Rusch D."/>
            <person name="Podicherti R."/>
            <person name="Tsui H.-C.T."/>
            <person name="Winkler M.E."/>
        </authorList>
    </citation>
    <scope>NUCLEOTIDE SEQUENCE</scope>
</reference>
<evidence type="ECO:0008006" key="2">
    <source>
        <dbReference type="Google" id="ProtNLM"/>
    </source>
</evidence>